<dbReference type="RefSeq" id="WP_003374148.1">
    <property type="nucleotide sequence ID" value="NZ_JACBBA010000003.1"/>
</dbReference>
<dbReference type="EMBL" id="SXFB01000003">
    <property type="protein sequence ID" value="NFV25698.1"/>
    <property type="molecule type" value="Genomic_DNA"/>
</dbReference>
<accession>A0A6B4JMN2</accession>
<name>A0A6B4JMN2_CLOBO</name>
<proteinExistence type="predicted"/>
<comment type="caution">
    <text evidence="1">The sequence shown here is derived from an EMBL/GenBank/DDBJ whole genome shotgun (WGS) entry which is preliminary data.</text>
</comment>
<reference evidence="1 2" key="1">
    <citation type="submission" date="2019-04" db="EMBL/GenBank/DDBJ databases">
        <title>Genome sequencing of Clostridium botulinum Groups I-IV and Clostridium butyricum.</title>
        <authorList>
            <person name="Brunt J."/>
            <person name="Van Vliet A.H.M."/>
            <person name="Stringer S.C."/>
            <person name="Carter A.T."/>
            <person name="Peck M.W."/>
        </authorList>
    </citation>
    <scope>NUCLEOTIDE SEQUENCE [LARGE SCALE GENOMIC DNA]</scope>
    <source>
        <strain evidence="1 2">BL81</strain>
    </source>
</reference>
<organism evidence="1 2">
    <name type="scientific">Clostridium botulinum</name>
    <dbReference type="NCBI Taxonomy" id="1491"/>
    <lineage>
        <taxon>Bacteria</taxon>
        <taxon>Bacillati</taxon>
        <taxon>Bacillota</taxon>
        <taxon>Clostridia</taxon>
        <taxon>Eubacteriales</taxon>
        <taxon>Clostridiaceae</taxon>
        <taxon>Clostridium</taxon>
    </lineage>
</organism>
<dbReference type="Proteomes" id="UP000486903">
    <property type="component" value="Unassembled WGS sequence"/>
</dbReference>
<gene>
    <name evidence="1" type="ORF">FDG31_05870</name>
</gene>
<evidence type="ECO:0000313" key="2">
    <source>
        <dbReference type="Proteomes" id="UP000486903"/>
    </source>
</evidence>
<protein>
    <submittedName>
        <fullName evidence="1">Uncharacterized protein</fullName>
    </submittedName>
</protein>
<sequence length="406" mass="46935">MEKGISTIQENSLSKEVVTSLPMLNDIRPAWKSKRLIERVEMILKSDPSSACQRILNAAIFDLREKIVIAGVDIAEQVAKDNRLPPINSDEDVLSNYSTSKIIDLAYKMGLLTRPEWRKISRAYEIRRDLEHEDDEYEADLADCMYIFKPCIDAILSKDPIRPLRVTEIKDIVEKPELARIDISVIQDYERAPDKRQDEIYKFLISNALNSNNPEITRNNCVNALSSIKEKTSNRVLLDNSNNIMKKLGRGTPPFDEFKVYNSAGVLPYFRKDTLIQFYTKFSERLNKISHSWRASEKHENILCELKEIEGLKYCPKECIIQILTWLILCYIGENGGYGQYGSSRQVFYSDIGAPLVFDIIKNSKEYLNVDVIHSTRKSSSDIELKCRMSKHVERRYQDIIDLFIE</sequence>
<evidence type="ECO:0000313" key="1">
    <source>
        <dbReference type="EMBL" id="NFV25698.1"/>
    </source>
</evidence>
<dbReference type="AlphaFoldDB" id="A0A6B4JMN2"/>